<dbReference type="Proteomes" id="UP000887568">
    <property type="component" value="Unplaced"/>
</dbReference>
<evidence type="ECO:0000256" key="6">
    <source>
        <dbReference type="ARBA" id="ARBA00022792"/>
    </source>
</evidence>
<evidence type="ECO:0000256" key="10">
    <source>
        <dbReference type="ARBA" id="ARBA00023136"/>
    </source>
</evidence>
<keyword evidence="5" id="KW-0732">Signal</keyword>
<keyword evidence="10 13" id="KW-0472">Membrane</keyword>
<keyword evidence="8 13" id="KW-1133">Transmembrane helix</keyword>
<feature type="compositionally biased region" description="Basic and acidic residues" evidence="12">
    <location>
        <begin position="134"/>
        <end position="143"/>
    </location>
</feature>
<dbReference type="OrthoDB" id="5783753at2759"/>
<feature type="transmembrane region" description="Helical" evidence="13">
    <location>
        <begin position="93"/>
        <end position="112"/>
    </location>
</feature>
<evidence type="ECO:0000256" key="7">
    <source>
        <dbReference type="ARBA" id="ARBA00022982"/>
    </source>
</evidence>
<dbReference type="AlphaFoldDB" id="A0A914AJ43"/>
<evidence type="ECO:0000256" key="4">
    <source>
        <dbReference type="ARBA" id="ARBA00022692"/>
    </source>
</evidence>
<name>A0A914AJ43_PATMI</name>
<dbReference type="OMA" id="KGSHRTW"/>
<proteinExistence type="inferred from homology"/>
<feature type="compositionally biased region" description="Acidic residues" evidence="12">
    <location>
        <begin position="151"/>
        <end position="160"/>
    </location>
</feature>
<evidence type="ECO:0000313" key="14">
    <source>
        <dbReference type="EnsemblMetazoa" id="XP_038063576.1"/>
    </source>
</evidence>
<evidence type="ECO:0000256" key="9">
    <source>
        <dbReference type="ARBA" id="ARBA00023128"/>
    </source>
</evidence>
<keyword evidence="4 13" id="KW-0812">Transmembrane</keyword>
<organism evidence="14 15">
    <name type="scientific">Patiria miniata</name>
    <name type="common">Bat star</name>
    <name type="synonym">Asterina miniata</name>
    <dbReference type="NCBI Taxonomy" id="46514"/>
    <lineage>
        <taxon>Eukaryota</taxon>
        <taxon>Metazoa</taxon>
        <taxon>Echinodermata</taxon>
        <taxon>Eleutherozoa</taxon>
        <taxon>Asterozoa</taxon>
        <taxon>Asteroidea</taxon>
        <taxon>Valvatacea</taxon>
        <taxon>Valvatida</taxon>
        <taxon>Asterinidae</taxon>
        <taxon>Patiria</taxon>
    </lineage>
</organism>
<keyword evidence="9" id="KW-0496">Mitochondrion</keyword>
<reference evidence="14" key="1">
    <citation type="submission" date="2022-11" db="UniProtKB">
        <authorList>
            <consortium name="EnsemblMetazoa"/>
        </authorList>
    </citation>
    <scope>IDENTIFICATION</scope>
</reference>
<keyword evidence="7" id="KW-0249">Electron transport</keyword>
<keyword evidence="3" id="KW-0679">Respiratory chain</keyword>
<dbReference type="GeneID" id="119734260"/>
<feature type="compositionally biased region" description="Acidic residues" evidence="12">
    <location>
        <begin position="59"/>
        <end position="68"/>
    </location>
</feature>
<dbReference type="PRINTS" id="PR02042">
    <property type="entry name" value="CCSMST1"/>
</dbReference>
<evidence type="ECO:0000256" key="8">
    <source>
        <dbReference type="ARBA" id="ARBA00022989"/>
    </source>
</evidence>
<dbReference type="InterPro" id="IPR023248">
    <property type="entry name" value="UQCC4_vert"/>
</dbReference>
<evidence type="ECO:0000313" key="15">
    <source>
        <dbReference type="Proteomes" id="UP000887568"/>
    </source>
</evidence>
<protein>
    <submittedName>
        <fullName evidence="14">Uncharacterized protein</fullName>
    </submittedName>
</protein>
<dbReference type="GO" id="GO:0005743">
    <property type="term" value="C:mitochondrial inner membrane"/>
    <property type="evidence" value="ECO:0007669"/>
    <property type="project" value="UniProtKB-SubCell"/>
</dbReference>
<evidence type="ECO:0000256" key="3">
    <source>
        <dbReference type="ARBA" id="ARBA00022660"/>
    </source>
</evidence>
<comment type="subcellular location">
    <subcellularLocation>
        <location evidence="1">Mitochondrion inner membrane</location>
        <topology evidence="1">Single-pass membrane protein</topology>
    </subcellularLocation>
</comment>
<dbReference type="Pfam" id="PF15013">
    <property type="entry name" value="CCSMST1"/>
    <property type="match status" value="1"/>
</dbReference>
<evidence type="ECO:0000256" key="13">
    <source>
        <dbReference type="SAM" id="Phobius"/>
    </source>
</evidence>
<dbReference type="RefSeq" id="XP_038063576.1">
    <property type="nucleotide sequence ID" value="XM_038207648.1"/>
</dbReference>
<evidence type="ECO:0000256" key="2">
    <source>
        <dbReference type="ARBA" id="ARBA00022448"/>
    </source>
</evidence>
<sequence length="160" mass="18634">MTFVNCSRVLKVMNLARSWPSRSGMTAVQRRPILPPSCQHRCASSQQTRSKTSSKRTDDQDEDNEDEPLPYLNSKARDWSVHNSYGRHKKRPWYKVAPLSIGLAVFMAWVFLRKETEIDRQLEVQLHERLPNLFEDPSKKNVGKDPILVPESEEEEKLKE</sequence>
<feature type="region of interest" description="Disordered" evidence="12">
    <location>
        <begin position="36"/>
        <end position="73"/>
    </location>
</feature>
<evidence type="ECO:0000256" key="1">
    <source>
        <dbReference type="ARBA" id="ARBA00004434"/>
    </source>
</evidence>
<dbReference type="PANTHER" id="PTHR35268">
    <property type="entry name" value="PROTEIN CCSMST1"/>
    <property type="match status" value="1"/>
</dbReference>
<evidence type="ECO:0000256" key="12">
    <source>
        <dbReference type="SAM" id="MobiDB-lite"/>
    </source>
</evidence>
<dbReference type="EnsemblMetazoa" id="XM_038207648.1">
    <property type="protein sequence ID" value="XP_038063576.1"/>
    <property type="gene ID" value="LOC119734260"/>
</dbReference>
<comment type="similarity">
    <text evidence="11">Belongs to the UQCC4 family.</text>
</comment>
<keyword evidence="6" id="KW-0999">Mitochondrion inner membrane</keyword>
<keyword evidence="2" id="KW-0813">Transport</keyword>
<evidence type="ECO:0000256" key="11">
    <source>
        <dbReference type="ARBA" id="ARBA00034713"/>
    </source>
</evidence>
<keyword evidence="15" id="KW-1185">Reference proteome</keyword>
<feature type="region of interest" description="Disordered" evidence="12">
    <location>
        <begin position="134"/>
        <end position="160"/>
    </location>
</feature>
<dbReference type="PANTHER" id="PTHR35268:SF1">
    <property type="entry name" value="UBIQUINOL-CYTOCHROME-C REDUCTASE COMPLEX ASSEMBLY FACTOR 4"/>
    <property type="match status" value="1"/>
</dbReference>
<dbReference type="InterPro" id="IPR029160">
    <property type="entry name" value="UQCC4"/>
</dbReference>
<evidence type="ECO:0000256" key="5">
    <source>
        <dbReference type="ARBA" id="ARBA00022729"/>
    </source>
</evidence>
<accession>A0A914AJ43</accession>